<dbReference type="GO" id="GO:0004743">
    <property type="term" value="F:pyruvate kinase activity"/>
    <property type="evidence" value="ECO:0007669"/>
    <property type="project" value="UniProtKB-EC"/>
</dbReference>
<dbReference type="InterPro" id="IPR011037">
    <property type="entry name" value="Pyrv_Knase-like_insert_dom_sf"/>
</dbReference>
<feature type="domain" description="PEP-utilising enzyme mobile" evidence="20">
    <location>
        <begin position="506"/>
        <end position="576"/>
    </location>
</feature>
<dbReference type="InterPro" id="IPR008279">
    <property type="entry name" value="PEP-util_enz_mobile_dom"/>
</dbReference>
<dbReference type="GO" id="GO:0016301">
    <property type="term" value="F:kinase activity"/>
    <property type="evidence" value="ECO:0007669"/>
    <property type="project" value="UniProtKB-KW"/>
</dbReference>
<dbReference type="SUPFAM" id="SSF52935">
    <property type="entry name" value="PK C-terminal domain-like"/>
    <property type="match status" value="1"/>
</dbReference>
<dbReference type="Proteomes" id="UP000679247">
    <property type="component" value="Chromosome"/>
</dbReference>
<organism evidence="22 23">
    <name type="scientific">Cytobacillus gottheilii</name>
    <dbReference type="NCBI Taxonomy" id="859144"/>
    <lineage>
        <taxon>Bacteria</taxon>
        <taxon>Bacillati</taxon>
        <taxon>Bacillota</taxon>
        <taxon>Bacilli</taxon>
        <taxon>Bacillales</taxon>
        <taxon>Bacillaceae</taxon>
        <taxon>Cytobacillus</taxon>
    </lineage>
</organism>
<accession>A0ABX8F970</accession>
<dbReference type="InterPro" id="IPR036918">
    <property type="entry name" value="Pyrv_Knase_C_sf"/>
</dbReference>
<evidence type="ECO:0000256" key="17">
    <source>
        <dbReference type="NCBIfam" id="TIGR01064"/>
    </source>
</evidence>
<comment type="cofactor">
    <cofactor evidence="1">
        <name>Mg(2+)</name>
        <dbReference type="ChEBI" id="CHEBI:18420"/>
    </cofactor>
</comment>
<evidence type="ECO:0000256" key="4">
    <source>
        <dbReference type="ARBA" id="ARBA00006237"/>
    </source>
</evidence>
<dbReference type="EC" id="2.7.1.40" evidence="6 17"/>
<dbReference type="Gene3D" id="2.40.33.10">
    <property type="entry name" value="PK beta-barrel domain-like"/>
    <property type="match status" value="1"/>
</dbReference>
<dbReference type="SUPFAM" id="SSF51621">
    <property type="entry name" value="Phosphoenolpyruvate/pyruvate domain"/>
    <property type="match status" value="1"/>
</dbReference>
<name>A0ABX8F970_9BACI</name>
<dbReference type="Pfam" id="PF00391">
    <property type="entry name" value="PEP-utilizers"/>
    <property type="match status" value="1"/>
</dbReference>
<dbReference type="PROSITE" id="PS00110">
    <property type="entry name" value="PYRUVATE_KINASE"/>
    <property type="match status" value="1"/>
</dbReference>
<dbReference type="Gene3D" id="3.20.20.60">
    <property type="entry name" value="Phosphoenolpyruvate-binding domains"/>
    <property type="match status" value="1"/>
</dbReference>
<gene>
    <name evidence="22" type="primary">pyk</name>
    <name evidence="22" type="ORF">J1899_16810</name>
</gene>
<evidence type="ECO:0000256" key="3">
    <source>
        <dbReference type="ARBA" id="ARBA00004997"/>
    </source>
</evidence>
<dbReference type="InterPro" id="IPR036637">
    <property type="entry name" value="Phosphohistidine_dom_sf"/>
</dbReference>
<feature type="domain" description="Pyruvate kinase barrel" evidence="19">
    <location>
        <begin position="1"/>
        <end position="325"/>
    </location>
</feature>
<dbReference type="InterPro" id="IPR015795">
    <property type="entry name" value="Pyrv_Knase_C"/>
</dbReference>
<dbReference type="NCBIfam" id="NF004491">
    <property type="entry name" value="PRK05826.1"/>
    <property type="match status" value="1"/>
</dbReference>
<keyword evidence="8 18" id="KW-0808">Transferase</keyword>
<evidence type="ECO:0000256" key="18">
    <source>
        <dbReference type="RuleBase" id="RU000504"/>
    </source>
</evidence>
<keyword evidence="10" id="KW-0547">Nucleotide-binding</keyword>
<keyword evidence="16 22" id="KW-0670">Pyruvate</keyword>
<dbReference type="NCBIfam" id="NF004978">
    <property type="entry name" value="PRK06354.1"/>
    <property type="match status" value="1"/>
</dbReference>
<evidence type="ECO:0000256" key="11">
    <source>
        <dbReference type="ARBA" id="ARBA00022777"/>
    </source>
</evidence>
<evidence type="ECO:0000256" key="16">
    <source>
        <dbReference type="ARBA" id="ARBA00023317"/>
    </source>
</evidence>
<evidence type="ECO:0000256" key="6">
    <source>
        <dbReference type="ARBA" id="ARBA00012142"/>
    </source>
</evidence>
<feature type="domain" description="Pyruvate kinase C-terminal" evidence="21">
    <location>
        <begin position="358"/>
        <end position="471"/>
    </location>
</feature>
<proteinExistence type="inferred from homology"/>
<dbReference type="SUPFAM" id="SSF50800">
    <property type="entry name" value="PK beta-barrel domain-like"/>
    <property type="match status" value="1"/>
</dbReference>
<dbReference type="InterPro" id="IPR015806">
    <property type="entry name" value="Pyrv_Knase_insert_dom_sf"/>
</dbReference>
<comment type="cofactor">
    <cofactor evidence="2">
        <name>K(+)</name>
        <dbReference type="ChEBI" id="CHEBI:29103"/>
    </cofactor>
</comment>
<dbReference type="InterPro" id="IPR015793">
    <property type="entry name" value="Pyrv_Knase_brl"/>
</dbReference>
<evidence type="ECO:0000256" key="1">
    <source>
        <dbReference type="ARBA" id="ARBA00001946"/>
    </source>
</evidence>
<comment type="catalytic activity">
    <reaction evidence="18">
        <text>pyruvate + ATP = phosphoenolpyruvate + ADP + H(+)</text>
        <dbReference type="Rhea" id="RHEA:18157"/>
        <dbReference type="ChEBI" id="CHEBI:15361"/>
        <dbReference type="ChEBI" id="CHEBI:15378"/>
        <dbReference type="ChEBI" id="CHEBI:30616"/>
        <dbReference type="ChEBI" id="CHEBI:58702"/>
        <dbReference type="ChEBI" id="CHEBI:456216"/>
        <dbReference type="EC" id="2.7.1.40"/>
    </reaction>
</comment>
<dbReference type="InterPro" id="IPR001697">
    <property type="entry name" value="Pyr_Knase"/>
</dbReference>
<dbReference type="CDD" id="cd00288">
    <property type="entry name" value="Pyruvate_Kinase"/>
    <property type="match status" value="1"/>
</dbReference>
<dbReference type="InterPro" id="IPR040442">
    <property type="entry name" value="Pyrv_kinase-like_dom_sf"/>
</dbReference>
<reference evidence="22 23" key="1">
    <citation type="submission" date="2021-03" db="EMBL/GenBank/DDBJ databases">
        <title>The first data on the complete genome of the tetrodotoxin-producing bacterium.</title>
        <authorList>
            <person name="Melnikova D.I."/>
            <person name="Nijland R."/>
            <person name="Magarlamov T.Y."/>
        </authorList>
    </citation>
    <scope>NUCLEOTIDE SEQUENCE [LARGE SCALE GENOMIC DNA]</scope>
    <source>
        <strain evidence="22 23">1839</strain>
    </source>
</reference>
<dbReference type="PRINTS" id="PR01050">
    <property type="entry name" value="PYRUVTKNASE"/>
</dbReference>
<keyword evidence="15 18" id="KW-0324">Glycolysis</keyword>
<dbReference type="PANTHER" id="PTHR11817">
    <property type="entry name" value="PYRUVATE KINASE"/>
    <property type="match status" value="1"/>
</dbReference>
<dbReference type="InterPro" id="IPR018209">
    <property type="entry name" value="Pyrv_Knase_AS"/>
</dbReference>
<evidence type="ECO:0000256" key="5">
    <source>
        <dbReference type="ARBA" id="ARBA00008663"/>
    </source>
</evidence>
<dbReference type="Gene3D" id="3.50.30.10">
    <property type="entry name" value="Phosphohistidine domain"/>
    <property type="match status" value="1"/>
</dbReference>
<keyword evidence="11 18" id="KW-0418">Kinase</keyword>
<comment type="similarity">
    <text evidence="4">In the C-terminal section; belongs to the PEP-utilizing enzyme family.</text>
</comment>
<evidence type="ECO:0000256" key="13">
    <source>
        <dbReference type="ARBA" id="ARBA00022842"/>
    </source>
</evidence>
<evidence type="ECO:0000259" key="19">
    <source>
        <dbReference type="Pfam" id="PF00224"/>
    </source>
</evidence>
<protein>
    <recommendedName>
        <fullName evidence="7 17">Pyruvate kinase</fullName>
        <ecNumber evidence="6 17">2.7.1.40</ecNumber>
    </recommendedName>
</protein>
<evidence type="ECO:0000256" key="10">
    <source>
        <dbReference type="ARBA" id="ARBA00022741"/>
    </source>
</evidence>
<keyword evidence="13 18" id="KW-0460">Magnesium</keyword>
<sequence length="586" mass="62388">MRKTKIVCTIGPASESIEKLTQLIEAGMNVARLNFSHGDYEEHGARIKNIREASEKTGKTVAILLDTKGPEIRTNNMQNGAIELVAGNDIIVSMTEVEGTADKFSVTYEGLIDDIHVGSKILLDDGLIGLEVTKIDKATSEIHTKILNSGTLKNKKGVNVPGVSVKLPGITEKDANDILFGIEQKVDFVAASFVRRASDVLEIRQLLEDNGASYINIIPKIENQEGVDNIDEILDVSDGLMVARGDLGVEIPAEEVPLVQKSLIKKCNIQGKPVITATQMLDSMQRNPRPTRAEASDVANAIFDGTDAIMLSGETAAGTYPVEAVQTMHNIAARAESALNHKDILSKRSKSTEHNLTDAIGQSVAHTALDLDVSAIITATESGHTARMVSKYRPKSPIVAVTSNEFVSRRLALVWGVHTQVGPRSTSTDEMLDVAVQESINSGIVSSGDLVVITAGVPVGEAGTTNLMKIHVVGDVIARAQGIGRKTAYGKAVIARTAKEALEKVTEGSILVTIGTDREMVPAIEKCSALITEEGGLTSHAAVVGLNVGVPVIVGVEDAMKLIKDGQEITVDARRGIIYNGHASVL</sequence>
<evidence type="ECO:0000256" key="7">
    <source>
        <dbReference type="ARBA" id="ARBA00018587"/>
    </source>
</evidence>
<evidence type="ECO:0000256" key="15">
    <source>
        <dbReference type="ARBA" id="ARBA00023152"/>
    </source>
</evidence>
<evidence type="ECO:0000256" key="14">
    <source>
        <dbReference type="ARBA" id="ARBA00022958"/>
    </source>
</evidence>
<evidence type="ECO:0000259" key="20">
    <source>
        <dbReference type="Pfam" id="PF00391"/>
    </source>
</evidence>
<comment type="similarity">
    <text evidence="5 18">Belongs to the pyruvate kinase family.</text>
</comment>
<dbReference type="Pfam" id="PF02887">
    <property type="entry name" value="PK_C"/>
    <property type="match status" value="1"/>
</dbReference>
<dbReference type="EMBL" id="CP071709">
    <property type="protein sequence ID" value="QVY60655.1"/>
    <property type="molecule type" value="Genomic_DNA"/>
</dbReference>
<dbReference type="Gene3D" id="3.40.1380.20">
    <property type="entry name" value="Pyruvate kinase, C-terminal domain"/>
    <property type="match status" value="1"/>
</dbReference>
<dbReference type="NCBIfam" id="TIGR01064">
    <property type="entry name" value="pyruv_kin"/>
    <property type="match status" value="1"/>
</dbReference>
<evidence type="ECO:0000313" key="22">
    <source>
        <dbReference type="EMBL" id="QVY60655.1"/>
    </source>
</evidence>
<dbReference type="SUPFAM" id="SSF52009">
    <property type="entry name" value="Phosphohistidine domain"/>
    <property type="match status" value="1"/>
</dbReference>
<evidence type="ECO:0000256" key="9">
    <source>
        <dbReference type="ARBA" id="ARBA00022723"/>
    </source>
</evidence>
<keyword evidence="23" id="KW-1185">Reference proteome</keyword>
<dbReference type="InterPro" id="IPR015813">
    <property type="entry name" value="Pyrv/PenolPyrv_kinase-like_dom"/>
</dbReference>
<evidence type="ECO:0000256" key="2">
    <source>
        <dbReference type="ARBA" id="ARBA00001958"/>
    </source>
</evidence>
<keyword evidence="12" id="KW-0067">ATP-binding</keyword>
<dbReference type="Pfam" id="PF00224">
    <property type="entry name" value="PK"/>
    <property type="match status" value="1"/>
</dbReference>
<evidence type="ECO:0000313" key="23">
    <source>
        <dbReference type="Proteomes" id="UP000679247"/>
    </source>
</evidence>
<evidence type="ECO:0000256" key="12">
    <source>
        <dbReference type="ARBA" id="ARBA00022840"/>
    </source>
</evidence>
<dbReference type="RefSeq" id="WP_066443037.1">
    <property type="nucleotide sequence ID" value="NZ_CANKUS010000007.1"/>
</dbReference>
<evidence type="ECO:0000256" key="8">
    <source>
        <dbReference type="ARBA" id="ARBA00022679"/>
    </source>
</evidence>
<keyword evidence="14" id="KW-0630">Potassium</keyword>
<evidence type="ECO:0000259" key="21">
    <source>
        <dbReference type="Pfam" id="PF02887"/>
    </source>
</evidence>
<keyword evidence="9" id="KW-0479">Metal-binding</keyword>
<comment type="pathway">
    <text evidence="3 18">Carbohydrate degradation; glycolysis; pyruvate from D-glyceraldehyde 3-phosphate: step 5/5.</text>
</comment>